<name>A0A9D1F1Z5_9BACT</name>
<dbReference type="InterPro" id="IPR014284">
    <property type="entry name" value="RNA_pol_sigma-70_dom"/>
</dbReference>
<dbReference type="NCBIfam" id="TIGR02937">
    <property type="entry name" value="sigma70-ECF"/>
    <property type="match status" value="1"/>
</dbReference>
<protein>
    <submittedName>
        <fullName evidence="1">Sigma-70 family RNA polymerase sigma factor</fullName>
    </submittedName>
</protein>
<reference evidence="1" key="1">
    <citation type="submission" date="2020-10" db="EMBL/GenBank/DDBJ databases">
        <authorList>
            <person name="Gilroy R."/>
        </authorList>
    </citation>
    <scope>NUCLEOTIDE SEQUENCE</scope>
    <source>
        <strain evidence="1">6276</strain>
    </source>
</reference>
<evidence type="ECO:0000313" key="1">
    <source>
        <dbReference type="EMBL" id="HIS37567.1"/>
    </source>
</evidence>
<dbReference type="InterPro" id="IPR013325">
    <property type="entry name" value="RNA_pol_sigma_r2"/>
</dbReference>
<dbReference type="EMBL" id="DVIU01000273">
    <property type="protein sequence ID" value="HIS37567.1"/>
    <property type="molecule type" value="Genomic_DNA"/>
</dbReference>
<reference evidence="1" key="2">
    <citation type="journal article" date="2021" name="PeerJ">
        <title>Extensive microbial diversity within the chicken gut microbiome revealed by metagenomics and culture.</title>
        <authorList>
            <person name="Gilroy R."/>
            <person name="Ravi A."/>
            <person name="Getino M."/>
            <person name="Pursley I."/>
            <person name="Horton D.L."/>
            <person name="Alikhan N.F."/>
            <person name="Baker D."/>
            <person name="Gharbi K."/>
            <person name="Hall N."/>
            <person name="Watson M."/>
            <person name="Adriaenssens E.M."/>
            <person name="Foster-Nyarko E."/>
            <person name="Jarju S."/>
            <person name="Secka A."/>
            <person name="Antonio M."/>
            <person name="Oren A."/>
            <person name="Chaudhuri R.R."/>
            <person name="La Ragione R."/>
            <person name="Hildebrand F."/>
            <person name="Pallen M.J."/>
        </authorList>
    </citation>
    <scope>NUCLEOTIDE SEQUENCE</scope>
    <source>
        <strain evidence="1">6276</strain>
    </source>
</reference>
<dbReference type="GO" id="GO:0006352">
    <property type="term" value="P:DNA-templated transcription initiation"/>
    <property type="evidence" value="ECO:0007669"/>
    <property type="project" value="InterPro"/>
</dbReference>
<proteinExistence type="predicted"/>
<dbReference type="SUPFAM" id="SSF88946">
    <property type="entry name" value="Sigma2 domain of RNA polymerase sigma factors"/>
    <property type="match status" value="1"/>
</dbReference>
<dbReference type="Gene3D" id="1.10.1740.10">
    <property type="match status" value="1"/>
</dbReference>
<organism evidence="1 2">
    <name type="scientific">Candidatus Scatousia excrementigallinarum</name>
    <dbReference type="NCBI Taxonomy" id="2840935"/>
    <lineage>
        <taxon>Bacteria</taxon>
        <taxon>Candidatus Scatousia</taxon>
    </lineage>
</organism>
<accession>A0A9D1F1Z5</accession>
<sequence>MTNEEFNRILKNLKKNDLAALEDIYNEYFQKLKFTALCIVRDNNDAYDIAMNVILKLVDIPIYDDSIKNHVGFLITITRNESINFIKKKNRSLQFDGDFDRYANSISDNLWIKDILEELTEDEKDVFIEHCIWGIRLKVIAKKQGKSYATVVRTYSSIKDKIKQLYS</sequence>
<dbReference type="AlphaFoldDB" id="A0A9D1F1Z5"/>
<comment type="caution">
    <text evidence="1">The sequence shown here is derived from an EMBL/GenBank/DDBJ whole genome shotgun (WGS) entry which is preliminary data.</text>
</comment>
<dbReference type="GO" id="GO:0003700">
    <property type="term" value="F:DNA-binding transcription factor activity"/>
    <property type="evidence" value="ECO:0007669"/>
    <property type="project" value="InterPro"/>
</dbReference>
<dbReference type="Proteomes" id="UP000823928">
    <property type="component" value="Unassembled WGS sequence"/>
</dbReference>
<gene>
    <name evidence="1" type="ORF">IAC10_13255</name>
</gene>
<dbReference type="SUPFAM" id="SSF88659">
    <property type="entry name" value="Sigma3 and sigma4 domains of RNA polymerase sigma factors"/>
    <property type="match status" value="1"/>
</dbReference>
<evidence type="ECO:0000313" key="2">
    <source>
        <dbReference type="Proteomes" id="UP000823928"/>
    </source>
</evidence>
<dbReference type="InterPro" id="IPR013324">
    <property type="entry name" value="RNA_pol_sigma_r3/r4-like"/>
</dbReference>